<dbReference type="InterPro" id="IPR037026">
    <property type="entry name" value="Vgr_OB-fold_dom_sf"/>
</dbReference>
<evidence type="ECO:0000313" key="2">
    <source>
        <dbReference type="EMBL" id="MQY12620.1"/>
    </source>
</evidence>
<keyword evidence="3" id="KW-1185">Reference proteome</keyword>
<organism evidence="2 3">
    <name type="scientific">Streptomyces smaragdinus</name>
    <dbReference type="NCBI Taxonomy" id="2585196"/>
    <lineage>
        <taxon>Bacteria</taxon>
        <taxon>Bacillati</taxon>
        <taxon>Actinomycetota</taxon>
        <taxon>Actinomycetes</taxon>
        <taxon>Kitasatosporales</taxon>
        <taxon>Streptomycetaceae</taxon>
        <taxon>Streptomyces</taxon>
    </lineage>
</organism>
<feature type="domain" description="Gp5/Type VI secretion system Vgr protein OB-fold" evidence="1">
    <location>
        <begin position="18"/>
        <end position="95"/>
    </location>
</feature>
<dbReference type="InterPro" id="IPR006531">
    <property type="entry name" value="Gp5/Vgr_OB"/>
</dbReference>
<dbReference type="Gene3D" id="2.40.50.230">
    <property type="entry name" value="Gp5 N-terminal domain"/>
    <property type="match status" value="1"/>
</dbReference>
<gene>
    <name evidence="2" type="ORF">SRB5_27560</name>
</gene>
<reference evidence="2 3" key="1">
    <citation type="submission" date="2019-10" db="EMBL/GenBank/DDBJ databases">
        <title>Streptomyces smaragdinus sp. nov. and Streptomyces fabii sp. nov., isolated from the gut of fungus growing-termite Macrotermes natalensis.</title>
        <authorList>
            <person name="Schwitalla J."/>
            <person name="Benndorf R."/>
            <person name="Martin K."/>
            <person name="De Beer W."/>
            <person name="Kaster A.-K."/>
            <person name="Vollmers J."/>
            <person name="Poulsen M."/>
            <person name="Beemelmanns C."/>
        </authorList>
    </citation>
    <scope>NUCLEOTIDE SEQUENCE [LARGE SCALE GENOMIC DNA]</scope>
    <source>
        <strain evidence="2 3">RB5</strain>
    </source>
</reference>
<dbReference type="OrthoDB" id="1907165at2"/>
<dbReference type="SUPFAM" id="SSF69255">
    <property type="entry name" value="gp5 N-terminal domain-like"/>
    <property type="match status" value="1"/>
</dbReference>
<dbReference type="Proteomes" id="UP000466345">
    <property type="component" value="Unassembled WGS sequence"/>
</dbReference>
<proteinExistence type="predicted"/>
<protein>
    <recommendedName>
        <fullName evidence="1">Gp5/Type VI secretion system Vgr protein OB-fold domain-containing protein</fullName>
    </recommendedName>
</protein>
<dbReference type="Pfam" id="PF04717">
    <property type="entry name" value="Phage_base_V"/>
    <property type="match status" value="1"/>
</dbReference>
<evidence type="ECO:0000259" key="1">
    <source>
        <dbReference type="Pfam" id="PF04717"/>
    </source>
</evidence>
<dbReference type="Gene3D" id="2.160.20.120">
    <property type="match status" value="1"/>
</dbReference>
<evidence type="ECO:0000313" key="3">
    <source>
        <dbReference type="Proteomes" id="UP000466345"/>
    </source>
</evidence>
<name>A0A7K0CGL9_9ACTN</name>
<comment type="caution">
    <text evidence="2">The sequence shown here is derived from an EMBL/GenBank/DDBJ whole genome shotgun (WGS) entry which is preliminary data.</text>
</comment>
<sequence length="221" mass="23176">MAPDTPADGSAPGYFGVYPAVVTDVVDPRRLGRIEVRFPWLGTDGDRDVRAWATLCSPYADGDQGLQILPEPDSQVVVAFEAGNLRRPYIIGCAWNGTAPLPVPATRANDVRVLKTRSGSRLEFDDGASARISIRTRDGHHVTLDDAGTGTVTVRIAGGASVRVTATSVDVRATASVSVTAAKVDVDTPVATFSGIVRCEVLQANASVASPVYSPGVCNLL</sequence>
<dbReference type="RefSeq" id="WP_153452222.1">
    <property type="nucleotide sequence ID" value="NZ_WEGJ01000007.1"/>
</dbReference>
<accession>A0A7K0CGL9</accession>
<dbReference type="AlphaFoldDB" id="A0A7K0CGL9"/>
<dbReference type="EMBL" id="WEGJ01000007">
    <property type="protein sequence ID" value="MQY12620.1"/>
    <property type="molecule type" value="Genomic_DNA"/>
</dbReference>